<protein>
    <recommendedName>
        <fullName evidence="3">Nuclease HARBI1</fullName>
    </recommendedName>
</protein>
<dbReference type="PANTHER" id="PTHR47150">
    <property type="entry name" value="OS12G0169200 PROTEIN"/>
    <property type="match status" value="1"/>
</dbReference>
<name>A0A978UHA9_ZIZJJ</name>
<accession>A0A978UHA9</accession>
<dbReference type="EMBL" id="JAEACU010000011">
    <property type="protein sequence ID" value="KAH7514190.1"/>
    <property type="molecule type" value="Genomic_DNA"/>
</dbReference>
<organism evidence="1 2">
    <name type="scientific">Ziziphus jujuba var. spinosa</name>
    <dbReference type="NCBI Taxonomy" id="714518"/>
    <lineage>
        <taxon>Eukaryota</taxon>
        <taxon>Viridiplantae</taxon>
        <taxon>Streptophyta</taxon>
        <taxon>Embryophyta</taxon>
        <taxon>Tracheophyta</taxon>
        <taxon>Spermatophyta</taxon>
        <taxon>Magnoliopsida</taxon>
        <taxon>eudicotyledons</taxon>
        <taxon>Gunneridae</taxon>
        <taxon>Pentapetalae</taxon>
        <taxon>rosids</taxon>
        <taxon>fabids</taxon>
        <taxon>Rosales</taxon>
        <taxon>Rhamnaceae</taxon>
        <taxon>Paliureae</taxon>
        <taxon>Ziziphus</taxon>
    </lineage>
</organism>
<evidence type="ECO:0000313" key="1">
    <source>
        <dbReference type="EMBL" id="KAH7514190.1"/>
    </source>
</evidence>
<evidence type="ECO:0008006" key="3">
    <source>
        <dbReference type="Google" id="ProtNLM"/>
    </source>
</evidence>
<proteinExistence type="predicted"/>
<dbReference type="InterPro" id="IPR006912">
    <property type="entry name" value="Harbinger_derived_prot"/>
</dbReference>
<dbReference type="PANTHER" id="PTHR47150:SF7">
    <property type="entry name" value="NUCLEASE"/>
    <property type="match status" value="1"/>
</dbReference>
<dbReference type="Proteomes" id="UP000813462">
    <property type="component" value="Unassembled WGS sequence"/>
</dbReference>
<dbReference type="Pfam" id="PF04827">
    <property type="entry name" value="Plant_tran"/>
    <property type="match status" value="2"/>
</dbReference>
<evidence type="ECO:0000313" key="2">
    <source>
        <dbReference type="Proteomes" id="UP000813462"/>
    </source>
</evidence>
<dbReference type="AlphaFoldDB" id="A0A978UHA9"/>
<comment type="caution">
    <text evidence="1">The sequence shown here is derived from an EMBL/GenBank/DDBJ whole genome shotgun (WGS) entry which is preliminary data.</text>
</comment>
<reference evidence="1" key="1">
    <citation type="journal article" date="2021" name="Front. Plant Sci.">
        <title>Chromosome-Scale Genome Assembly for Chinese Sour Jujube and Insights Into Its Genome Evolution and Domestication Signature.</title>
        <authorList>
            <person name="Shen L.-Y."/>
            <person name="Luo H."/>
            <person name="Wang X.-L."/>
            <person name="Wang X.-M."/>
            <person name="Qiu X.-J."/>
            <person name="Liu H."/>
            <person name="Zhou S.-S."/>
            <person name="Jia K.-H."/>
            <person name="Nie S."/>
            <person name="Bao Y.-T."/>
            <person name="Zhang R.-G."/>
            <person name="Yun Q.-Z."/>
            <person name="Chai Y.-H."/>
            <person name="Lu J.-Y."/>
            <person name="Li Y."/>
            <person name="Zhao S.-W."/>
            <person name="Mao J.-F."/>
            <person name="Jia S.-G."/>
            <person name="Mao Y.-M."/>
        </authorList>
    </citation>
    <scope>NUCLEOTIDE SEQUENCE</scope>
    <source>
        <strain evidence="1">AT0</strain>
        <tissue evidence="1">Leaf</tissue>
    </source>
</reference>
<gene>
    <name evidence="1" type="ORF">FEM48_Zijuj11G0062300</name>
</gene>
<sequence length="190" mass="22029">MPSTKLFKRILDDSDDEEEEEMVIALIESEDPYFVQKRDAAGIFGLSSLQKITAAMRMLVYRVTSNFIDEYVRIDKSTTIESLKRFVKVIISIFIEKYMRSPNKDDIARLLKENEVRGFPGMLRSIDCLSEGHAPPTNYSINCHDYTMGYYLVDGIYHPWSTFMKTIPFSKDNKHKRFVAAQESAIKDME</sequence>